<dbReference type="Pfam" id="PF00144">
    <property type="entry name" value="Beta-lactamase"/>
    <property type="match status" value="1"/>
</dbReference>
<dbReference type="RefSeq" id="WP_064274867.1">
    <property type="nucleotide sequence ID" value="NZ_LUTU01000009.1"/>
</dbReference>
<evidence type="ECO:0000313" key="3">
    <source>
        <dbReference type="EMBL" id="OAJ67225.1"/>
    </source>
</evidence>
<accession>A0A1B6VJ21</accession>
<dbReference type="PANTHER" id="PTHR43283">
    <property type="entry name" value="BETA-LACTAMASE-RELATED"/>
    <property type="match status" value="1"/>
</dbReference>
<comment type="caution">
    <text evidence="3">The sequence shown here is derived from an EMBL/GenBank/DDBJ whole genome shotgun (WGS) entry which is preliminary data.</text>
</comment>
<dbReference type="Gene3D" id="3.40.710.10">
    <property type="entry name" value="DD-peptidase/beta-lactamase superfamily"/>
    <property type="match status" value="1"/>
</dbReference>
<dbReference type="PANTHER" id="PTHR43283:SF11">
    <property type="entry name" value="BETA-LACTAMASE-RELATED DOMAIN-CONTAINING PROTEIN"/>
    <property type="match status" value="1"/>
</dbReference>
<evidence type="ECO:0000259" key="2">
    <source>
        <dbReference type="Pfam" id="PF00144"/>
    </source>
</evidence>
<dbReference type="InterPro" id="IPR012338">
    <property type="entry name" value="Beta-lactam/transpept-like"/>
</dbReference>
<dbReference type="OrthoDB" id="5705574at2"/>
<sequence length="398" mass="43061">MTSPNPSSSKRNLAVTSRRAFLTGTATLVCGGLSACAQSSDGRFLQVDTVAQRAVRKGEVPGIVLAVGHQGQIVHRYVCGNRSLVPDRETMTWDTRFDMASLTKPTMTALSIMQLVERGQVGLDEPVSRYLPAFAANGKAPVTIRLLLTHYSGLPPDLSLDDAWNGKAEAVHRAMTSSLVNPPADKFVYSDINFITLGLVVEKVSGLSLNTYVQKEILGPLGMTESGYLPDPSLKTIIAPTQYDGHGMMLRGVVHDPTARRMGGVAGHAGLFSDAHDMCLYAQALLDRLAGRPSAFPLRRETLQQMTSPQQPQGKAELRGIGWDIATHYSSPRGRFFSHTSFGHTGFTGTSLWIDPVSDSYVLILTNRVHPNGSGNVSQLRYDIATEAAHALGLYDRA</sequence>
<dbReference type="EMBL" id="LUTU01000009">
    <property type="protein sequence ID" value="OAJ67225.1"/>
    <property type="molecule type" value="Genomic_DNA"/>
</dbReference>
<dbReference type="Proteomes" id="UP000077786">
    <property type="component" value="Unassembled WGS sequence"/>
</dbReference>
<dbReference type="PATRIC" id="fig|38307.3.peg.2280"/>
<organism evidence="3 4">
    <name type="scientific">Gluconobacter cerinus</name>
    <dbReference type="NCBI Taxonomy" id="38307"/>
    <lineage>
        <taxon>Bacteria</taxon>
        <taxon>Pseudomonadati</taxon>
        <taxon>Pseudomonadota</taxon>
        <taxon>Alphaproteobacteria</taxon>
        <taxon>Acetobacterales</taxon>
        <taxon>Acetobacteraceae</taxon>
        <taxon>Gluconobacter</taxon>
    </lineage>
</organism>
<proteinExistence type="predicted"/>
<name>A0A1B6VJ21_9PROT</name>
<keyword evidence="1 3" id="KW-0378">Hydrolase</keyword>
<dbReference type="GO" id="GO:0016787">
    <property type="term" value="F:hydrolase activity"/>
    <property type="evidence" value="ECO:0007669"/>
    <property type="project" value="UniProtKB-KW"/>
</dbReference>
<dbReference type="SUPFAM" id="SSF56601">
    <property type="entry name" value="beta-lactamase/transpeptidase-like"/>
    <property type="match status" value="1"/>
</dbReference>
<feature type="domain" description="Beta-lactamase-related" evidence="2">
    <location>
        <begin position="48"/>
        <end position="376"/>
    </location>
</feature>
<dbReference type="InterPro" id="IPR050789">
    <property type="entry name" value="Diverse_Enzym_Activities"/>
</dbReference>
<reference evidence="3 4" key="1">
    <citation type="submission" date="2016-03" db="EMBL/GenBank/DDBJ databases">
        <title>Draft genome sequence of Gluconobacter cerinus strain CECT 9110.</title>
        <authorList>
            <person name="Sainz F."/>
            <person name="Mas A."/>
            <person name="Torija M.J."/>
        </authorList>
    </citation>
    <scope>NUCLEOTIDE SEQUENCE [LARGE SCALE GENOMIC DNA]</scope>
    <source>
        <strain evidence="3 4">CECT 9110</strain>
    </source>
</reference>
<gene>
    <name evidence="3" type="ORF">A0123_02197</name>
</gene>
<evidence type="ECO:0000313" key="4">
    <source>
        <dbReference type="Proteomes" id="UP000077786"/>
    </source>
</evidence>
<evidence type="ECO:0000256" key="1">
    <source>
        <dbReference type="ARBA" id="ARBA00022801"/>
    </source>
</evidence>
<dbReference type="AlphaFoldDB" id="A0A1B6VJ21"/>
<protein>
    <submittedName>
        <fullName evidence="3">Serine hydrolase</fullName>
    </submittedName>
</protein>
<dbReference type="InterPro" id="IPR001466">
    <property type="entry name" value="Beta-lactam-related"/>
</dbReference>